<keyword evidence="1" id="KW-0732">Signal</keyword>
<proteinExistence type="predicted"/>
<dbReference type="Proteomes" id="UP000308121">
    <property type="component" value="Unassembled WGS sequence"/>
</dbReference>
<comment type="caution">
    <text evidence="2">The sequence shown here is derived from an EMBL/GenBank/DDBJ whole genome shotgun (WGS) entry which is preliminary data.</text>
</comment>
<feature type="signal peptide" evidence="1">
    <location>
        <begin position="1"/>
        <end position="22"/>
    </location>
</feature>
<dbReference type="AlphaFoldDB" id="A0A7Z8NNY0"/>
<gene>
    <name evidence="2" type="ORF">FA014_13090</name>
</gene>
<accession>A0A7Z8NNY0</accession>
<sequence>MRKLVSRVVAAAIALTVGGVLGAGALGASSAPPTAGLDLRPGTGGRVPVPVPAPGGSSTFHITARPADGGPAPLTLVLGEVSGPAGADLELTLSDDTGAVLAAGSARGLRGAQVALGPAGDEPLTVHGTATLPESAPAAAAGGTV</sequence>
<reference evidence="2 3" key="1">
    <citation type="submission" date="2019-05" db="EMBL/GenBank/DDBJ databases">
        <title>Genome sequence of Cellulomonas hominis strain CS1.</title>
        <authorList>
            <person name="Belmont J."/>
            <person name="Maclea K.S."/>
        </authorList>
    </citation>
    <scope>NUCLEOTIDE SEQUENCE [LARGE SCALE GENOMIC DNA]</scope>
    <source>
        <strain evidence="2 3">CS1</strain>
    </source>
</reference>
<evidence type="ECO:0000313" key="3">
    <source>
        <dbReference type="Proteomes" id="UP000308121"/>
    </source>
</evidence>
<evidence type="ECO:0000313" key="2">
    <source>
        <dbReference type="EMBL" id="TKR23075.1"/>
    </source>
</evidence>
<organism evidence="2 3">
    <name type="scientific">Cellulomonas hominis</name>
    <dbReference type="NCBI Taxonomy" id="156981"/>
    <lineage>
        <taxon>Bacteria</taxon>
        <taxon>Bacillati</taxon>
        <taxon>Actinomycetota</taxon>
        <taxon>Actinomycetes</taxon>
        <taxon>Micrococcales</taxon>
        <taxon>Cellulomonadaceae</taxon>
        <taxon>Cellulomonas</taxon>
    </lineage>
</organism>
<name>A0A7Z8NNY0_9CELL</name>
<protein>
    <submittedName>
        <fullName evidence="2">Uncharacterized protein</fullName>
    </submittedName>
</protein>
<feature type="non-terminal residue" evidence="2">
    <location>
        <position position="145"/>
    </location>
</feature>
<evidence type="ECO:0000256" key="1">
    <source>
        <dbReference type="SAM" id="SignalP"/>
    </source>
</evidence>
<feature type="chain" id="PRO_5039554690" evidence="1">
    <location>
        <begin position="23"/>
        <end position="145"/>
    </location>
</feature>
<dbReference type="EMBL" id="SZYE01000112">
    <property type="protein sequence ID" value="TKR23075.1"/>
    <property type="molecule type" value="Genomic_DNA"/>
</dbReference>
<dbReference type="RefSeq" id="WP_230323137.1">
    <property type="nucleotide sequence ID" value="NZ_SZYE01000112.1"/>
</dbReference>